<dbReference type="AlphaFoldDB" id="A0A3P7LHT2"/>
<accession>A0A3P7LHT2</accession>
<evidence type="ECO:0000313" key="1">
    <source>
        <dbReference type="EMBL" id="VDN16364.1"/>
    </source>
</evidence>
<dbReference type="Proteomes" id="UP000281553">
    <property type="component" value="Unassembled WGS sequence"/>
</dbReference>
<protein>
    <recommendedName>
        <fullName evidence="3">Reverse transcriptase domain-containing protein</fullName>
    </recommendedName>
</protein>
<organism evidence="1 2">
    <name type="scientific">Dibothriocephalus latus</name>
    <name type="common">Fish tapeworm</name>
    <name type="synonym">Diphyllobothrium latum</name>
    <dbReference type="NCBI Taxonomy" id="60516"/>
    <lineage>
        <taxon>Eukaryota</taxon>
        <taxon>Metazoa</taxon>
        <taxon>Spiralia</taxon>
        <taxon>Lophotrochozoa</taxon>
        <taxon>Platyhelminthes</taxon>
        <taxon>Cestoda</taxon>
        <taxon>Eucestoda</taxon>
        <taxon>Diphyllobothriidea</taxon>
        <taxon>Diphyllobothriidae</taxon>
        <taxon>Dibothriocephalus</taxon>
    </lineage>
</organism>
<sequence length="117" mass="13564">MKTVEIAPARFYGLPKVHKEYIPLRLIVSFCGTSTHGLAKWMCSRFQFLVKTVTFTKQFLELIKHLNLDELMVSFEVVSLFASIPQQPAIYVVRHLLTERYGERDKPPKSENLPKLL</sequence>
<keyword evidence="2" id="KW-1185">Reference proteome</keyword>
<name>A0A3P7LHT2_DIBLA</name>
<evidence type="ECO:0000313" key="2">
    <source>
        <dbReference type="Proteomes" id="UP000281553"/>
    </source>
</evidence>
<dbReference type="PANTHER" id="PTHR21301:SF10">
    <property type="entry name" value="REVERSE TRANSCRIPTASE DOMAIN-CONTAINING PROTEIN"/>
    <property type="match status" value="1"/>
</dbReference>
<proteinExistence type="predicted"/>
<dbReference type="EMBL" id="UYRU01065578">
    <property type="protein sequence ID" value="VDN16364.1"/>
    <property type="molecule type" value="Genomic_DNA"/>
</dbReference>
<reference evidence="1 2" key="1">
    <citation type="submission" date="2018-11" db="EMBL/GenBank/DDBJ databases">
        <authorList>
            <consortium name="Pathogen Informatics"/>
        </authorList>
    </citation>
    <scope>NUCLEOTIDE SEQUENCE [LARGE SCALE GENOMIC DNA]</scope>
</reference>
<evidence type="ECO:0008006" key="3">
    <source>
        <dbReference type="Google" id="ProtNLM"/>
    </source>
</evidence>
<gene>
    <name evidence="1" type="ORF">DILT_LOCUS12195</name>
</gene>
<dbReference type="OrthoDB" id="10047121at2759"/>
<dbReference type="PANTHER" id="PTHR21301">
    <property type="entry name" value="REVERSE TRANSCRIPTASE"/>
    <property type="match status" value="1"/>
</dbReference>